<reference evidence="2" key="1">
    <citation type="submission" date="2016-04" db="UniProtKB">
        <authorList>
            <consortium name="WormBaseParasite"/>
        </authorList>
    </citation>
    <scope>IDENTIFICATION</scope>
</reference>
<organism evidence="1 2">
    <name type="scientific">Elaeophora elaphi</name>
    <dbReference type="NCBI Taxonomy" id="1147741"/>
    <lineage>
        <taxon>Eukaryota</taxon>
        <taxon>Metazoa</taxon>
        <taxon>Ecdysozoa</taxon>
        <taxon>Nematoda</taxon>
        <taxon>Chromadorea</taxon>
        <taxon>Rhabditida</taxon>
        <taxon>Spirurina</taxon>
        <taxon>Spiruromorpha</taxon>
        <taxon>Filarioidea</taxon>
        <taxon>Onchocercidae</taxon>
        <taxon>Elaeophora</taxon>
    </lineage>
</organism>
<accession>A0A158Q702</accession>
<sequence length="183" mass="21682">MPADINLYICINVSISSKSENMHKNSSAKVKEKNCMKHLKFPVISSFHQIHPYRLILGQVLKEEFFFSHALSIDIIYCLIHLIAHLRTYLGDVIFINNGTEFINYDMSIVSELKKNDITINDEQIVFLWTSVVPQNIDESIQTEIPTIELERYKRWTRLEPSVRFFDKRWTRLEPSVRFFDKR</sequence>
<evidence type="ECO:0000313" key="2">
    <source>
        <dbReference type="WBParaSite" id="EEL_0000103001-mRNA-1"/>
    </source>
</evidence>
<dbReference type="AlphaFoldDB" id="A0A158Q702"/>
<protein>
    <submittedName>
        <fullName evidence="2">Integrase catalytic domain-containing protein</fullName>
    </submittedName>
</protein>
<proteinExistence type="predicted"/>
<keyword evidence="1" id="KW-1185">Reference proteome</keyword>
<evidence type="ECO:0000313" key="1">
    <source>
        <dbReference type="Proteomes" id="UP000050640"/>
    </source>
</evidence>
<dbReference type="Proteomes" id="UP000050640">
    <property type="component" value="Unplaced"/>
</dbReference>
<dbReference type="WBParaSite" id="EEL_0000103001-mRNA-1">
    <property type="protein sequence ID" value="EEL_0000103001-mRNA-1"/>
    <property type="gene ID" value="EEL_0000103001"/>
</dbReference>
<name>A0A158Q702_9BILA</name>